<dbReference type="Pfam" id="PF12796">
    <property type="entry name" value="Ank_2"/>
    <property type="match status" value="1"/>
</dbReference>
<organism evidence="1 2">
    <name type="scientific">Durusdinium trenchii</name>
    <dbReference type="NCBI Taxonomy" id="1381693"/>
    <lineage>
        <taxon>Eukaryota</taxon>
        <taxon>Sar</taxon>
        <taxon>Alveolata</taxon>
        <taxon>Dinophyceae</taxon>
        <taxon>Suessiales</taxon>
        <taxon>Symbiodiniaceae</taxon>
        <taxon>Durusdinium</taxon>
    </lineage>
</organism>
<dbReference type="SMART" id="SM00248">
    <property type="entry name" value="ANK"/>
    <property type="match status" value="3"/>
</dbReference>
<sequence length="587" mass="65230">MPPWRVSADRSFGPAAAPSPPVRCPGLLRDASPPPPSLPDSEVEEPEEPQHKLHAAVWLGDTQAVQAVLERRADVNAEDVHGVTPLMLAVELMERSEEYEQMVECLLSHGAQPRQRSGAGWSPLDEAVSRTDVKLVRTLFDAVQKDLRRRWDVRLASIAKSLCLLPDFECQIRWEFESPVIPLLSKIAPSDVILVRKRGSCLRLDSTLASWKRFRFSKRRNLTTLFIGERLSEGLDGMSSGTPRALFMINHDKEAIVDMTQSLDSEEVAAVVEDLVKADAVQWDMKIASLDVSESTTWLGSLLGPCELNGWTCMRYGVKGELGMTLRKKGWRIQDVTFQEYFGQPLPADACLPELRRKFAAAKEELAPEALKLSRAETDHGFGFADDDSEAGSVHSEVLDQWPQENAPLPVTVKVNAPVLTPQPPQPSRPLEARDRCGSSTHRVSGSVWLATDFPIDMEQFVPVLDTLAVEHSPMKRLKEILKSESLRAAAQRARSSVETWSRGPSRESEPENRGPRGLRTVFPVRASVPVNLAIRATMHVEAFTLNEGLPMNAFQLPAGYKEVPRSQVQKTASRAKKRMLIANLAL</sequence>
<dbReference type="InterPro" id="IPR021832">
    <property type="entry name" value="ANKRD13"/>
</dbReference>
<reference evidence="1 2" key="1">
    <citation type="submission" date="2024-02" db="EMBL/GenBank/DDBJ databases">
        <authorList>
            <person name="Chen Y."/>
            <person name="Shah S."/>
            <person name="Dougan E. K."/>
            <person name="Thang M."/>
            <person name="Chan C."/>
        </authorList>
    </citation>
    <scope>NUCLEOTIDE SEQUENCE [LARGE SCALE GENOMIC DNA]</scope>
</reference>
<evidence type="ECO:0000313" key="1">
    <source>
        <dbReference type="EMBL" id="CAK9073393.1"/>
    </source>
</evidence>
<dbReference type="Pfam" id="PF11904">
    <property type="entry name" value="ANKRD13_C"/>
    <property type="match status" value="1"/>
</dbReference>
<dbReference type="EMBL" id="CAXAMN010022873">
    <property type="protein sequence ID" value="CAK9073393.1"/>
    <property type="molecule type" value="Genomic_DNA"/>
</dbReference>
<proteinExistence type="predicted"/>
<accession>A0ABP0PBH0</accession>
<comment type="caution">
    <text evidence="1">The sequence shown here is derived from an EMBL/GenBank/DDBJ whole genome shotgun (WGS) entry which is preliminary data.</text>
</comment>
<evidence type="ECO:0000313" key="2">
    <source>
        <dbReference type="Proteomes" id="UP001642484"/>
    </source>
</evidence>
<dbReference type="InterPro" id="IPR002110">
    <property type="entry name" value="Ankyrin_rpt"/>
</dbReference>
<dbReference type="PROSITE" id="PS50088">
    <property type="entry name" value="ANK_REPEAT"/>
    <property type="match status" value="2"/>
</dbReference>
<keyword evidence="2" id="KW-1185">Reference proteome</keyword>
<name>A0ABP0PBH0_9DINO</name>
<dbReference type="InterPro" id="IPR036770">
    <property type="entry name" value="Ankyrin_rpt-contain_sf"/>
</dbReference>
<dbReference type="Gene3D" id="1.25.40.20">
    <property type="entry name" value="Ankyrin repeat-containing domain"/>
    <property type="match status" value="1"/>
</dbReference>
<dbReference type="InterPro" id="IPR055285">
    <property type="entry name" value="ANKRD13_C"/>
</dbReference>
<dbReference type="SUPFAM" id="SSF48403">
    <property type="entry name" value="Ankyrin repeat"/>
    <property type="match status" value="1"/>
</dbReference>
<dbReference type="PANTHER" id="PTHR12447">
    <property type="entry name" value="ANKYRIN REPEAT DOMAIN-CONTAINING PROTEIN 13"/>
    <property type="match status" value="1"/>
</dbReference>
<dbReference type="PANTHER" id="PTHR12447:SF25">
    <property type="entry name" value="ANKYRIN REPEAT DOMAIN-CONTAINING PROTEIN 13C"/>
    <property type="match status" value="1"/>
</dbReference>
<dbReference type="Proteomes" id="UP001642484">
    <property type="component" value="Unassembled WGS sequence"/>
</dbReference>
<gene>
    <name evidence="1" type="ORF">CCMP2556_LOCUS36137</name>
</gene>
<protein>
    <submittedName>
        <fullName evidence="1">Uncharacterized protein</fullName>
    </submittedName>
</protein>